<evidence type="ECO:0000313" key="1">
    <source>
        <dbReference type="EMBL" id="KAF7124559.1"/>
    </source>
</evidence>
<keyword evidence="2" id="KW-1185">Reference proteome</keyword>
<comment type="caution">
    <text evidence="1">The sequence shown here is derived from an EMBL/GenBank/DDBJ whole genome shotgun (WGS) entry which is preliminary data.</text>
</comment>
<reference evidence="1" key="1">
    <citation type="submission" date="2019-11" db="EMBL/GenBank/DDBJ databases">
        <authorList>
            <person name="Liu Y."/>
            <person name="Hou J."/>
            <person name="Li T.-Q."/>
            <person name="Guan C.-H."/>
            <person name="Wu X."/>
            <person name="Wu H.-Z."/>
            <person name="Ling F."/>
            <person name="Zhang R."/>
            <person name="Shi X.-G."/>
            <person name="Ren J.-P."/>
            <person name="Chen E.-F."/>
            <person name="Sun J.-M."/>
        </authorList>
    </citation>
    <scope>NUCLEOTIDE SEQUENCE</scope>
    <source>
        <strain evidence="1">Adult_tree_wgs_1</strain>
        <tissue evidence="1">Leaves</tissue>
    </source>
</reference>
<accession>A0A834G4T5</accession>
<dbReference type="EMBL" id="WJXA01000012">
    <property type="protein sequence ID" value="KAF7124559.1"/>
    <property type="molecule type" value="Genomic_DNA"/>
</dbReference>
<protein>
    <submittedName>
        <fullName evidence="1">Uncharacterized protein</fullName>
    </submittedName>
</protein>
<dbReference type="Proteomes" id="UP000626092">
    <property type="component" value="Unassembled WGS sequence"/>
</dbReference>
<organism evidence="1 2">
    <name type="scientific">Rhododendron simsii</name>
    <name type="common">Sims's rhododendron</name>
    <dbReference type="NCBI Taxonomy" id="118357"/>
    <lineage>
        <taxon>Eukaryota</taxon>
        <taxon>Viridiplantae</taxon>
        <taxon>Streptophyta</taxon>
        <taxon>Embryophyta</taxon>
        <taxon>Tracheophyta</taxon>
        <taxon>Spermatophyta</taxon>
        <taxon>Magnoliopsida</taxon>
        <taxon>eudicotyledons</taxon>
        <taxon>Gunneridae</taxon>
        <taxon>Pentapetalae</taxon>
        <taxon>asterids</taxon>
        <taxon>Ericales</taxon>
        <taxon>Ericaceae</taxon>
        <taxon>Ericoideae</taxon>
        <taxon>Rhodoreae</taxon>
        <taxon>Rhododendron</taxon>
    </lineage>
</organism>
<sequence>MKRLTLIEARDNEAYEEELLNYEEEDEKALDSVNNKPFGESAKKSGLDFWVSVCQGWGTQVRLWSVSERNISEGMDLASDLVKCTYEDLTLSLGASVPKTLLGIPNLERCSGERFSKV</sequence>
<evidence type="ECO:0000313" key="2">
    <source>
        <dbReference type="Proteomes" id="UP000626092"/>
    </source>
</evidence>
<proteinExistence type="predicted"/>
<dbReference type="AlphaFoldDB" id="A0A834G4T5"/>
<gene>
    <name evidence="1" type="ORF">RHSIM_Rhsim12G0008500</name>
</gene>
<name>A0A834G4T5_RHOSS</name>